<dbReference type="Pfam" id="PF04616">
    <property type="entry name" value="Glyco_hydro_43"/>
    <property type="match status" value="1"/>
</dbReference>
<dbReference type="PANTHER" id="PTHR43772:SF2">
    <property type="entry name" value="PUTATIVE (AFU_ORTHOLOGUE AFUA_2G04480)-RELATED"/>
    <property type="match status" value="1"/>
</dbReference>
<dbReference type="GO" id="GO:0045493">
    <property type="term" value="P:xylan catabolic process"/>
    <property type="evidence" value="ECO:0007669"/>
    <property type="project" value="UniProtKB-KW"/>
</dbReference>
<feature type="active site" description="Proton donor" evidence="6">
    <location>
        <position position="218"/>
    </location>
</feature>
<proteinExistence type="inferred from homology"/>
<feature type="site" description="Important for catalytic activity, responsible for pKa modulation of the active site Glu and correct orientation of both the proton donor and substrate" evidence="7">
    <location>
        <position position="154"/>
    </location>
</feature>
<dbReference type="AlphaFoldDB" id="A0A512B8C5"/>
<evidence type="ECO:0000256" key="3">
    <source>
        <dbReference type="ARBA" id="ARBA00022801"/>
    </source>
</evidence>
<dbReference type="CDD" id="cd08991">
    <property type="entry name" value="GH43_HoAraf43-like"/>
    <property type="match status" value="1"/>
</dbReference>
<dbReference type="RefSeq" id="WP_147202288.1">
    <property type="nucleotide sequence ID" value="NZ_BJYT01000002.1"/>
</dbReference>
<dbReference type="GO" id="GO:0004553">
    <property type="term" value="F:hydrolase activity, hydrolyzing O-glycosyl compounds"/>
    <property type="evidence" value="ECO:0007669"/>
    <property type="project" value="InterPro"/>
</dbReference>
<evidence type="ECO:0000256" key="1">
    <source>
        <dbReference type="ARBA" id="ARBA00009865"/>
    </source>
</evidence>
<keyword evidence="5 8" id="KW-0326">Glycosidase</keyword>
<dbReference type="InterPro" id="IPR006710">
    <property type="entry name" value="Glyco_hydro_43"/>
</dbReference>
<evidence type="ECO:0000313" key="9">
    <source>
        <dbReference type="EMBL" id="GEO08210.1"/>
    </source>
</evidence>
<evidence type="ECO:0000256" key="8">
    <source>
        <dbReference type="RuleBase" id="RU361187"/>
    </source>
</evidence>
<evidence type="ECO:0000256" key="4">
    <source>
        <dbReference type="ARBA" id="ARBA00023277"/>
    </source>
</evidence>
<name>A0A512B8C5_9BACT</name>
<sequence length="339" mass="37935">MYLNTLKNKNLYLLPLIAVVFGYCSRGTIPTKQQLIGDEEYLYIADPTIFYDKGTYYLYGTGGVRYNEGFAVYSSKNLKTWKGPVGEKEGYALRKGDAFGTAQFWAPQVLRYNNQVYITYAANEHIGIAAGSGPLGPFSSTILKPIAEDTKQIDPFIFIDDDGKKYMYYVVVANGGNRIYVAEMSDDMLSQKNETAKLCIEADTQWENTAKDKWSVTEGPTVIKHKSLYYLIYSANDFRSIDYAVGYATSATPLGPWKKYESNPIIHRSVTGQKGSGHGDIFKGSKEQLSYVFHTHNSPDKVAPRKTAIMGIKFVTDSKSGVDKLVADSASFRFLRQLK</sequence>
<accession>A0A512B8C5</accession>
<comment type="caution">
    <text evidence="9">The sequence shown here is derived from an EMBL/GenBank/DDBJ whole genome shotgun (WGS) entry which is preliminary data.</text>
</comment>
<feature type="active site" description="Proton acceptor" evidence="6">
    <location>
        <position position="46"/>
    </location>
</feature>
<dbReference type="EMBL" id="BJYT01000002">
    <property type="protein sequence ID" value="GEO08210.1"/>
    <property type="molecule type" value="Genomic_DNA"/>
</dbReference>
<gene>
    <name evidence="9" type="ORF">SAE01_07060</name>
</gene>
<protein>
    <submittedName>
        <fullName evidence="9">Beta-xylosidase</fullName>
    </submittedName>
</protein>
<dbReference type="PANTHER" id="PTHR43772">
    <property type="entry name" value="ENDO-1,4-BETA-XYLANASE"/>
    <property type="match status" value="1"/>
</dbReference>
<reference evidence="9 10" key="1">
    <citation type="submission" date="2019-07" db="EMBL/GenBank/DDBJ databases">
        <title>Whole genome shotgun sequence of Segetibacter aerophilus NBRC 106135.</title>
        <authorList>
            <person name="Hosoyama A."/>
            <person name="Uohara A."/>
            <person name="Ohji S."/>
            <person name="Ichikawa N."/>
        </authorList>
    </citation>
    <scope>NUCLEOTIDE SEQUENCE [LARGE SCALE GENOMIC DNA]</scope>
    <source>
        <strain evidence="9 10">NBRC 106135</strain>
    </source>
</reference>
<evidence type="ECO:0000256" key="6">
    <source>
        <dbReference type="PIRSR" id="PIRSR606710-1"/>
    </source>
</evidence>
<keyword evidence="2" id="KW-0624">Polysaccharide degradation</keyword>
<dbReference type="InterPro" id="IPR052176">
    <property type="entry name" value="Glycosyl_Hydrlase_43_Enz"/>
</dbReference>
<organism evidence="9 10">
    <name type="scientific">Segetibacter aerophilus</name>
    <dbReference type="NCBI Taxonomy" id="670293"/>
    <lineage>
        <taxon>Bacteria</taxon>
        <taxon>Pseudomonadati</taxon>
        <taxon>Bacteroidota</taxon>
        <taxon>Chitinophagia</taxon>
        <taxon>Chitinophagales</taxon>
        <taxon>Chitinophagaceae</taxon>
        <taxon>Segetibacter</taxon>
    </lineage>
</organism>
<dbReference type="OrthoDB" id="9801455at2"/>
<evidence type="ECO:0000313" key="10">
    <source>
        <dbReference type="Proteomes" id="UP000321513"/>
    </source>
</evidence>
<comment type="similarity">
    <text evidence="1 8">Belongs to the glycosyl hydrolase 43 family.</text>
</comment>
<evidence type="ECO:0000256" key="2">
    <source>
        <dbReference type="ARBA" id="ARBA00022651"/>
    </source>
</evidence>
<dbReference type="SUPFAM" id="SSF75005">
    <property type="entry name" value="Arabinanase/levansucrase/invertase"/>
    <property type="match status" value="1"/>
</dbReference>
<dbReference type="InterPro" id="IPR023296">
    <property type="entry name" value="Glyco_hydro_beta-prop_sf"/>
</dbReference>
<keyword evidence="4" id="KW-0119">Carbohydrate metabolism</keyword>
<keyword evidence="2" id="KW-0858">Xylan degradation</keyword>
<dbReference type="Gene3D" id="2.115.10.20">
    <property type="entry name" value="Glycosyl hydrolase domain, family 43"/>
    <property type="match status" value="1"/>
</dbReference>
<keyword evidence="10" id="KW-1185">Reference proteome</keyword>
<dbReference type="Proteomes" id="UP000321513">
    <property type="component" value="Unassembled WGS sequence"/>
</dbReference>
<evidence type="ECO:0000256" key="7">
    <source>
        <dbReference type="PIRSR" id="PIRSR606710-2"/>
    </source>
</evidence>
<evidence type="ECO:0000256" key="5">
    <source>
        <dbReference type="ARBA" id="ARBA00023295"/>
    </source>
</evidence>
<keyword evidence="3 8" id="KW-0378">Hydrolase</keyword>